<reference evidence="4 5" key="1">
    <citation type="submission" date="2024-01" db="EMBL/GenBank/DDBJ databases">
        <title>A draft genome for the cacao thread blight pathogen Marasmiellus scandens.</title>
        <authorList>
            <person name="Baruah I.K."/>
            <person name="Leung J."/>
            <person name="Bukari Y."/>
            <person name="Amoako-Attah I."/>
            <person name="Meinhardt L.W."/>
            <person name="Bailey B.A."/>
            <person name="Cohen S.P."/>
        </authorList>
    </citation>
    <scope>NUCLEOTIDE SEQUENCE [LARGE SCALE GENOMIC DNA]</scope>
    <source>
        <strain evidence="4 5">GH-19</strain>
    </source>
</reference>
<feature type="transmembrane region" description="Helical" evidence="2">
    <location>
        <begin position="207"/>
        <end position="227"/>
    </location>
</feature>
<feature type="domain" description="DUF6535" evidence="3">
    <location>
        <begin position="57"/>
        <end position="228"/>
    </location>
</feature>
<keyword evidence="2" id="KW-0472">Membrane</keyword>
<evidence type="ECO:0000259" key="3">
    <source>
        <dbReference type="Pfam" id="PF20153"/>
    </source>
</evidence>
<evidence type="ECO:0000313" key="4">
    <source>
        <dbReference type="EMBL" id="KAK7471127.1"/>
    </source>
</evidence>
<feature type="transmembrane region" description="Helical" evidence="2">
    <location>
        <begin position="146"/>
        <end position="165"/>
    </location>
</feature>
<feature type="transmembrane region" description="Helical" evidence="2">
    <location>
        <begin position="233"/>
        <end position="260"/>
    </location>
</feature>
<dbReference type="Proteomes" id="UP001498398">
    <property type="component" value="Unassembled WGS sequence"/>
</dbReference>
<feature type="region of interest" description="Disordered" evidence="1">
    <location>
        <begin position="20"/>
        <end position="46"/>
    </location>
</feature>
<keyword evidence="5" id="KW-1185">Reference proteome</keyword>
<name>A0ABR1K3L8_9AGAR</name>
<keyword evidence="2" id="KW-1133">Transmembrane helix</keyword>
<comment type="caution">
    <text evidence="4">The sequence shown here is derived from an EMBL/GenBank/DDBJ whole genome shotgun (WGS) entry which is preliminary data.</text>
</comment>
<evidence type="ECO:0000313" key="5">
    <source>
        <dbReference type="Proteomes" id="UP001498398"/>
    </source>
</evidence>
<evidence type="ECO:0000256" key="1">
    <source>
        <dbReference type="SAM" id="MobiDB-lite"/>
    </source>
</evidence>
<dbReference type="Pfam" id="PF20153">
    <property type="entry name" value="DUF6535"/>
    <property type="match status" value="1"/>
</dbReference>
<dbReference type="EMBL" id="JBANRG010000002">
    <property type="protein sequence ID" value="KAK7471127.1"/>
    <property type="molecule type" value="Genomic_DNA"/>
</dbReference>
<proteinExistence type="predicted"/>
<sequence>MAFFLRLKRLLIRSSPTALQDPEKTSVSGSVPILTDGTNKPEPFKPDADDEACSKLWKVYIDQAKEYDENLLKEWKQDMEALLIFSALYSASLTAFIIESYKTLQDDPAQNTVNILLQISRQLNGSTTLETPLPFEPPAASLACNIFWFLSLALALTCSLLATFVQQWTRDFIHKTALKPSSVRRARVTAYLHYGLQDFRMHTFVDVIPILLHISLFLFFSGLVAFLLPVNRILTYVMAAVLVVFLAIYFGLTLFPLCYLNSPYRTPMSGVIWRLLNSPSGWLARVHNLVSQHETLTSAILEKSVQKSTERDDRDIKSVIDTIKALTDDEELLPFIEAIPDALHHPPNEHWAPDDPLRQENVKLFIPILESGDSDINVLSRISQFIYKYDQTVPFQKQASLVCPRAVWLLAWASMDTSRRRSRLNPDHVFQYLRFAHGMLSRVATYMIPSDRNSFLPSLGKDMWSALAAVRLSWLYSIRSTTDLLEDLIEANGSSVLNMIPYQEFLYQFSRATEILKAFKFISPPQTVYHIEDVFTSSLQKIIEVLQQGHNFSEGLTQIEEIRSLTLQFKDDETWRYLQFCMLNEYLLGSQSSLEHTGELPFEFDRMCRAIYPPSESLLDFDFFYLKPVSPLLALKSYVAENELNLATDKLMKQHLKFFLSVKEPSSRSEQFAECRQFVQWYIVKRNDNQKQFRFDNFDKEDFSHIGQCIIEYMPLLGDDVEQSTMSLEAAFILLRNPRYLGRLFKGKTDFFPKLFVYLGDARFDLAFKSLEGYILFKTLLDLVVGVRLALTDDPDSDCLPESIKDRIEASLYQDYLLPRFILLESISCRYTLVVAILSRYLDLSCEPRTPLDCRGILRRLPLWGPGAAPIHESIQLMFVNNVSKLVNIVADGGLEAENLVLTLYDVFSCARSTHWITSRQSATILYDVILRYRSLGKVSVSDTYKELKEIGEWEIDNLLALCQELL</sequence>
<keyword evidence="2" id="KW-0812">Transmembrane</keyword>
<accession>A0ABR1K3L8</accession>
<dbReference type="InterPro" id="IPR045338">
    <property type="entry name" value="DUF6535"/>
</dbReference>
<protein>
    <recommendedName>
        <fullName evidence="3">DUF6535 domain-containing protein</fullName>
    </recommendedName>
</protein>
<evidence type="ECO:0000256" key="2">
    <source>
        <dbReference type="SAM" id="Phobius"/>
    </source>
</evidence>
<organism evidence="4 5">
    <name type="scientific">Marasmiellus scandens</name>
    <dbReference type="NCBI Taxonomy" id="2682957"/>
    <lineage>
        <taxon>Eukaryota</taxon>
        <taxon>Fungi</taxon>
        <taxon>Dikarya</taxon>
        <taxon>Basidiomycota</taxon>
        <taxon>Agaricomycotina</taxon>
        <taxon>Agaricomycetes</taxon>
        <taxon>Agaricomycetidae</taxon>
        <taxon>Agaricales</taxon>
        <taxon>Marasmiineae</taxon>
        <taxon>Omphalotaceae</taxon>
        <taxon>Marasmiellus</taxon>
    </lineage>
</organism>
<gene>
    <name evidence="4" type="ORF">VKT23_002541</name>
</gene>